<reference evidence="1 2" key="1">
    <citation type="submission" date="2017-06" db="EMBL/GenBank/DDBJ databases">
        <title>Neisseria chenwenguii sp. nov., isolated from the intestinal contents of Tibetan Plateau Pika in Yushu, Qinghai Province, China.</title>
        <authorList>
            <person name="Zhang G."/>
        </authorList>
    </citation>
    <scope>NUCLEOTIDE SEQUENCE [LARGE SCALE GENOMIC DNA]</scope>
    <source>
        <strain evidence="1 2">10023</strain>
    </source>
</reference>
<dbReference type="RefSeq" id="WP_089037222.1">
    <property type="nucleotide sequence ID" value="NZ_CP022278.1"/>
</dbReference>
<dbReference type="AlphaFoldDB" id="A0A220S504"/>
<dbReference type="OrthoDB" id="8613001at2"/>
<organism evidence="1 2">
    <name type="scientific">Neisseria chenwenguii</name>
    <dbReference type="NCBI Taxonomy" id="1853278"/>
    <lineage>
        <taxon>Bacteria</taxon>
        <taxon>Pseudomonadati</taxon>
        <taxon>Pseudomonadota</taxon>
        <taxon>Betaproteobacteria</taxon>
        <taxon>Neisseriales</taxon>
        <taxon>Neisseriaceae</taxon>
        <taxon>Neisseria</taxon>
    </lineage>
</organism>
<accession>A0A220S504</accession>
<dbReference type="EMBL" id="CP022278">
    <property type="protein sequence ID" value="ASK28537.1"/>
    <property type="molecule type" value="Genomic_DNA"/>
</dbReference>
<dbReference type="InterPro" id="IPR011652">
    <property type="entry name" value="MORN_2"/>
</dbReference>
<dbReference type="SUPFAM" id="SSF82185">
    <property type="entry name" value="Histone H3 K4-specific methyltransferase SET7/9 N-terminal domain"/>
    <property type="match status" value="1"/>
</dbReference>
<gene>
    <name evidence="1" type="ORF">BG910_09265</name>
</gene>
<evidence type="ECO:0000313" key="1">
    <source>
        <dbReference type="EMBL" id="ASK28537.1"/>
    </source>
</evidence>
<proteinExistence type="predicted"/>
<keyword evidence="2" id="KW-1185">Reference proteome</keyword>
<dbReference type="Pfam" id="PF07661">
    <property type="entry name" value="MORN_2"/>
    <property type="match status" value="3"/>
</dbReference>
<dbReference type="Proteomes" id="UP000198238">
    <property type="component" value="Chromosome"/>
</dbReference>
<dbReference type="KEGG" id="nei:BG910_09265"/>
<name>A0A220S504_9NEIS</name>
<sequence>MNRLWKTGLTAAVLYGIAAPALAQIHSVYFNQQGKITATMSAVVYVRQYTINAGIAEVQDFYYPSMKKYSDPYRVPSAQIKVFVPVLENGTLTLWHFNGRKKMVGSYRNGKLNGEWINWYPNGRKSAVMPYVNGSSEGTGSRYYRNGNKESEIQFKNNKANGLWKQWYADGSPKMEMTMVNDKPVEMLSWDDSGRLLTELDLSNGRRNGVVLGWYDDGGKKSEAVYQNDRLIKKTYWDASGAVID</sequence>
<evidence type="ECO:0000313" key="2">
    <source>
        <dbReference type="Proteomes" id="UP000198238"/>
    </source>
</evidence>
<protein>
    <submittedName>
        <fullName evidence="1">Uncharacterized protein</fullName>
    </submittedName>
</protein>
<dbReference type="Gene3D" id="2.20.110.10">
    <property type="entry name" value="Histone H3 K4-specific methyltransferase SET7/9 N-terminal domain"/>
    <property type="match status" value="3"/>
</dbReference>